<reference evidence="1" key="1">
    <citation type="submission" date="2014-09" db="EMBL/GenBank/DDBJ databases">
        <authorList>
            <person name="Magalhaes I.L.F."/>
            <person name="Oliveira U."/>
            <person name="Santos F.R."/>
            <person name="Vidigal T.H.D.A."/>
            <person name="Brescovit A.D."/>
            <person name="Santos A.J."/>
        </authorList>
    </citation>
    <scope>NUCLEOTIDE SEQUENCE</scope>
    <source>
        <tissue evidence="1">Shoot tissue taken approximately 20 cm above the soil surface</tissue>
    </source>
</reference>
<protein>
    <submittedName>
        <fullName evidence="1">Guanine nucleotide-exchange, putative</fullName>
    </submittedName>
</protein>
<proteinExistence type="predicted"/>
<accession>A0A0A9D637</accession>
<reference evidence="1" key="2">
    <citation type="journal article" date="2015" name="Data Brief">
        <title>Shoot transcriptome of the giant reed, Arundo donax.</title>
        <authorList>
            <person name="Barrero R.A."/>
            <person name="Guerrero F.D."/>
            <person name="Moolhuijzen P."/>
            <person name="Goolsby J.A."/>
            <person name="Tidwell J."/>
            <person name="Bellgard S.E."/>
            <person name="Bellgard M.I."/>
        </authorList>
    </citation>
    <scope>NUCLEOTIDE SEQUENCE</scope>
    <source>
        <tissue evidence="1">Shoot tissue taken approximately 20 cm above the soil surface</tissue>
    </source>
</reference>
<sequence length="85" mass="9914">MVASSSNKMLSQYRPYSGPHQTYTSHVIVAYFDKLLQAKDTSWCLFQFFSRNTTKGSEEFNNGITWQFYTVYKDLFGGFPSQLFQ</sequence>
<evidence type="ECO:0000313" key="1">
    <source>
        <dbReference type="EMBL" id="JAD79207.1"/>
    </source>
</evidence>
<dbReference type="EMBL" id="GBRH01218688">
    <property type="protein sequence ID" value="JAD79207.1"/>
    <property type="molecule type" value="Transcribed_RNA"/>
</dbReference>
<dbReference type="AlphaFoldDB" id="A0A0A9D637"/>
<name>A0A0A9D637_ARUDO</name>
<organism evidence="1">
    <name type="scientific">Arundo donax</name>
    <name type="common">Giant reed</name>
    <name type="synonym">Donax arundinaceus</name>
    <dbReference type="NCBI Taxonomy" id="35708"/>
    <lineage>
        <taxon>Eukaryota</taxon>
        <taxon>Viridiplantae</taxon>
        <taxon>Streptophyta</taxon>
        <taxon>Embryophyta</taxon>
        <taxon>Tracheophyta</taxon>
        <taxon>Spermatophyta</taxon>
        <taxon>Magnoliopsida</taxon>
        <taxon>Liliopsida</taxon>
        <taxon>Poales</taxon>
        <taxon>Poaceae</taxon>
        <taxon>PACMAD clade</taxon>
        <taxon>Arundinoideae</taxon>
        <taxon>Arundineae</taxon>
        <taxon>Arundo</taxon>
    </lineage>
</organism>